<dbReference type="FunCoup" id="A0A259U2H9">
    <property type="interactions" value="417"/>
</dbReference>
<evidence type="ECO:0000256" key="13">
    <source>
        <dbReference type="ARBA" id="ARBA00048798"/>
    </source>
</evidence>
<dbReference type="GO" id="GO:0052655">
    <property type="term" value="F:L-valine-2-oxoglutarate transaminase activity"/>
    <property type="evidence" value="ECO:0007669"/>
    <property type="project" value="RHEA"/>
</dbReference>
<dbReference type="PANTHER" id="PTHR42743">
    <property type="entry name" value="AMINO-ACID AMINOTRANSFERASE"/>
    <property type="match status" value="1"/>
</dbReference>
<keyword evidence="10 16" id="KW-0663">Pyridoxal phosphate</keyword>
<comment type="function">
    <text evidence="2 17">Acts on leucine, isoleucine and valine.</text>
</comment>
<dbReference type="PROSITE" id="PS00770">
    <property type="entry name" value="AA_TRANSFER_CLASS_4"/>
    <property type="match status" value="1"/>
</dbReference>
<dbReference type="EMBL" id="MQWB01000001">
    <property type="protein sequence ID" value="OZC04199.1"/>
    <property type="molecule type" value="Genomic_DNA"/>
</dbReference>
<dbReference type="FunFam" id="3.20.10.10:FF:000001">
    <property type="entry name" value="Branched-chain-amino-acid aminotransferase"/>
    <property type="match status" value="1"/>
</dbReference>
<dbReference type="EC" id="2.6.1.42" evidence="17"/>
<dbReference type="InParanoid" id="A0A259U2H9"/>
<evidence type="ECO:0000256" key="6">
    <source>
        <dbReference type="ARBA" id="ARBA00009320"/>
    </source>
</evidence>
<accession>A0A259U2H9</accession>
<keyword evidence="19" id="KW-1185">Reference proteome</keyword>
<comment type="pathway">
    <text evidence="5 17">Amino-acid biosynthesis; L-leucine biosynthesis; L-leucine from 3-methyl-2-oxobutanoate: step 4/4.</text>
</comment>
<dbReference type="GO" id="GO:0009097">
    <property type="term" value="P:isoleucine biosynthetic process"/>
    <property type="evidence" value="ECO:0007669"/>
    <property type="project" value="UniProtKB-UniPathway"/>
</dbReference>
<dbReference type="InterPro" id="IPR036038">
    <property type="entry name" value="Aminotransferase-like"/>
</dbReference>
<dbReference type="GO" id="GO:0052656">
    <property type="term" value="F:L-isoleucine-2-oxoglutarate transaminase activity"/>
    <property type="evidence" value="ECO:0007669"/>
    <property type="project" value="RHEA"/>
</dbReference>
<dbReference type="NCBIfam" id="TIGR01122">
    <property type="entry name" value="ilvE_I"/>
    <property type="match status" value="1"/>
</dbReference>
<dbReference type="InterPro" id="IPR001544">
    <property type="entry name" value="Aminotrans_IV"/>
</dbReference>
<dbReference type="GO" id="GO:0009098">
    <property type="term" value="P:L-leucine biosynthetic process"/>
    <property type="evidence" value="ECO:0007669"/>
    <property type="project" value="UniProtKB-UniPathway"/>
</dbReference>
<evidence type="ECO:0000256" key="5">
    <source>
        <dbReference type="ARBA" id="ARBA00005072"/>
    </source>
</evidence>
<dbReference type="CDD" id="cd01557">
    <property type="entry name" value="BCAT_beta_family"/>
    <property type="match status" value="1"/>
</dbReference>
<dbReference type="Gene3D" id="3.30.470.10">
    <property type="match status" value="1"/>
</dbReference>
<dbReference type="GO" id="GO:0005829">
    <property type="term" value="C:cytosol"/>
    <property type="evidence" value="ECO:0007669"/>
    <property type="project" value="TreeGrafter"/>
</dbReference>
<dbReference type="OrthoDB" id="9804984at2"/>
<comment type="cofactor">
    <cofactor evidence="1 16">
        <name>pyridoxal 5'-phosphate</name>
        <dbReference type="ChEBI" id="CHEBI:597326"/>
    </cofactor>
</comment>
<evidence type="ECO:0000256" key="15">
    <source>
        <dbReference type="RuleBase" id="RU004106"/>
    </source>
</evidence>
<protein>
    <recommendedName>
        <fullName evidence="17">Branched-chain-amino-acid aminotransferase</fullName>
        <shortName evidence="17">BCAT</shortName>
        <ecNumber evidence="17">2.6.1.42</ecNumber>
    </recommendedName>
</protein>
<dbReference type="UniPathway" id="UPA00049">
    <property type="reaction ID" value="UER00062"/>
</dbReference>
<comment type="catalytic activity">
    <reaction evidence="13 17">
        <text>L-isoleucine + 2-oxoglutarate = (S)-3-methyl-2-oxopentanoate + L-glutamate</text>
        <dbReference type="Rhea" id="RHEA:24801"/>
        <dbReference type="ChEBI" id="CHEBI:16810"/>
        <dbReference type="ChEBI" id="CHEBI:29985"/>
        <dbReference type="ChEBI" id="CHEBI:35146"/>
        <dbReference type="ChEBI" id="CHEBI:58045"/>
        <dbReference type="EC" id="2.6.1.42"/>
    </reaction>
</comment>
<dbReference type="InterPro" id="IPR043132">
    <property type="entry name" value="BCAT-like_C"/>
</dbReference>
<evidence type="ECO:0000256" key="16">
    <source>
        <dbReference type="RuleBase" id="RU004516"/>
    </source>
</evidence>
<evidence type="ECO:0000256" key="8">
    <source>
        <dbReference type="ARBA" id="ARBA00022605"/>
    </source>
</evidence>
<dbReference type="InterPro" id="IPR050571">
    <property type="entry name" value="Class-IV_PLP-Dep_Aminotrnsfr"/>
</dbReference>
<evidence type="ECO:0000256" key="11">
    <source>
        <dbReference type="ARBA" id="ARBA00023304"/>
    </source>
</evidence>
<dbReference type="AlphaFoldDB" id="A0A259U2H9"/>
<dbReference type="InterPro" id="IPR018300">
    <property type="entry name" value="Aminotrans_IV_CS"/>
</dbReference>
<dbReference type="UniPathway" id="UPA00048">
    <property type="reaction ID" value="UER00073"/>
</dbReference>
<dbReference type="RefSeq" id="WP_094550410.1">
    <property type="nucleotide sequence ID" value="NZ_MQWB01000001.1"/>
</dbReference>
<organism evidence="18 19">
    <name type="scientific">Rubricoccus marinus</name>
    <dbReference type="NCBI Taxonomy" id="716817"/>
    <lineage>
        <taxon>Bacteria</taxon>
        <taxon>Pseudomonadati</taxon>
        <taxon>Rhodothermota</taxon>
        <taxon>Rhodothermia</taxon>
        <taxon>Rhodothermales</taxon>
        <taxon>Rubricoccaceae</taxon>
        <taxon>Rubricoccus</taxon>
    </lineage>
</organism>
<dbReference type="InterPro" id="IPR005785">
    <property type="entry name" value="B_amino_transI"/>
</dbReference>
<dbReference type="InterPro" id="IPR043131">
    <property type="entry name" value="BCAT-like_N"/>
</dbReference>
<evidence type="ECO:0000256" key="1">
    <source>
        <dbReference type="ARBA" id="ARBA00001933"/>
    </source>
</evidence>
<name>A0A259U2H9_9BACT</name>
<keyword evidence="9 17" id="KW-0808">Transferase</keyword>
<reference evidence="18 19" key="1">
    <citation type="submission" date="2016-11" db="EMBL/GenBank/DDBJ databases">
        <title>Study of marine rhodopsin-containing bacteria.</title>
        <authorList>
            <person name="Yoshizawa S."/>
            <person name="Kumagai Y."/>
            <person name="Kogure K."/>
        </authorList>
    </citation>
    <scope>NUCLEOTIDE SEQUENCE [LARGE SCALE GENOMIC DNA]</scope>
    <source>
        <strain evidence="18 19">SG-29</strain>
    </source>
</reference>
<comment type="similarity">
    <text evidence="6 15">Belongs to the class-IV pyridoxal-phosphate-dependent aminotransferase family.</text>
</comment>
<evidence type="ECO:0000256" key="9">
    <source>
        <dbReference type="ARBA" id="ARBA00022679"/>
    </source>
</evidence>
<sequence length="326" mass="35509">MENPRIWFDGKLVNHEDATVHVLSHVLHYGSSVFEGIRCYKTDKGSAVFRLREHMRRLVDSAKIHRMEIDYDLDTLCDAVVETIEDSGLDACYIRPLTFRGHGKMGVNPLNNPVRTIIAVWEWGQYLGPEALENGVDVQVASWSRPAPNTIPAMAKAGGNYIGSSLIKMDAIKNGFAEGIALTVDGYLSEGSGENLFIIRDGVIHTPPAAFSILPGITRDSIITIARERGYEVREVAMPREALYIADEVFFTGTAAEVTPVRSVDHHVVGGGTRGPITTELQTALFDVLHRGEDSHGWLRFVGDAAPEASGDGVASGTKSPEVNVA</sequence>
<comment type="pathway">
    <text evidence="4 17">Amino-acid biosynthesis; L-valine biosynthesis; L-valine from pyruvate: step 4/4.</text>
</comment>
<evidence type="ECO:0000256" key="3">
    <source>
        <dbReference type="ARBA" id="ARBA00004824"/>
    </source>
</evidence>
<dbReference type="Proteomes" id="UP000216446">
    <property type="component" value="Unassembled WGS sequence"/>
</dbReference>
<evidence type="ECO:0000256" key="14">
    <source>
        <dbReference type="ARBA" id="ARBA00049229"/>
    </source>
</evidence>
<evidence type="ECO:0000256" key="2">
    <source>
        <dbReference type="ARBA" id="ARBA00003109"/>
    </source>
</evidence>
<dbReference type="SUPFAM" id="SSF56752">
    <property type="entry name" value="D-aminoacid aminotransferase-like PLP-dependent enzymes"/>
    <property type="match status" value="1"/>
</dbReference>
<dbReference type="Pfam" id="PF01063">
    <property type="entry name" value="Aminotran_4"/>
    <property type="match status" value="1"/>
</dbReference>
<evidence type="ECO:0000313" key="18">
    <source>
        <dbReference type="EMBL" id="OZC04199.1"/>
    </source>
</evidence>
<evidence type="ECO:0000313" key="19">
    <source>
        <dbReference type="Proteomes" id="UP000216446"/>
    </source>
</evidence>
<dbReference type="NCBIfam" id="NF005146">
    <property type="entry name" value="PRK06606.1"/>
    <property type="match status" value="1"/>
</dbReference>
<dbReference type="GO" id="GO:0052654">
    <property type="term" value="F:L-leucine-2-oxoglutarate transaminase activity"/>
    <property type="evidence" value="ECO:0007669"/>
    <property type="project" value="RHEA"/>
</dbReference>
<comment type="pathway">
    <text evidence="3 17">Amino-acid biosynthesis; L-isoleucine biosynthesis; L-isoleucine from 2-oxobutanoate: step 4/4.</text>
</comment>
<evidence type="ECO:0000256" key="7">
    <source>
        <dbReference type="ARBA" id="ARBA00022576"/>
    </source>
</evidence>
<dbReference type="InterPro" id="IPR033939">
    <property type="entry name" value="BCAT_family"/>
</dbReference>
<comment type="catalytic activity">
    <reaction evidence="12 17">
        <text>L-valine + 2-oxoglutarate = 3-methyl-2-oxobutanoate + L-glutamate</text>
        <dbReference type="Rhea" id="RHEA:24813"/>
        <dbReference type="ChEBI" id="CHEBI:11851"/>
        <dbReference type="ChEBI" id="CHEBI:16810"/>
        <dbReference type="ChEBI" id="CHEBI:29985"/>
        <dbReference type="ChEBI" id="CHEBI:57762"/>
        <dbReference type="EC" id="2.6.1.42"/>
    </reaction>
</comment>
<dbReference type="Gene3D" id="3.20.10.10">
    <property type="entry name" value="D-amino Acid Aminotransferase, subunit A, domain 2"/>
    <property type="match status" value="1"/>
</dbReference>
<evidence type="ECO:0000256" key="4">
    <source>
        <dbReference type="ARBA" id="ARBA00004931"/>
    </source>
</evidence>
<gene>
    <name evidence="17" type="primary">ilvE</name>
    <name evidence="18" type="ORF">BSZ36_15140</name>
</gene>
<keyword evidence="7 17" id="KW-0032">Aminotransferase</keyword>
<proteinExistence type="inferred from homology"/>
<evidence type="ECO:0000256" key="17">
    <source>
        <dbReference type="RuleBase" id="RU364094"/>
    </source>
</evidence>
<dbReference type="PANTHER" id="PTHR42743:SF11">
    <property type="entry name" value="AMINODEOXYCHORISMATE LYASE"/>
    <property type="match status" value="1"/>
</dbReference>
<evidence type="ECO:0000256" key="10">
    <source>
        <dbReference type="ARBA" id="ARBA00022898"/>
    </source>
</evidence>
<evidence type="ECO:0000256" key="12">
    <source>
        <dbReference type="ARBA" id="ARBA00048212"/>
    </source>
</evidence>
<comment type="caution">
    <text evidence="18">The sequence shown here is derived from an EMBL/GenBank/DDBJ whole genome shotgun (WGS) entry which is preliminary data.</text>
</comment>
<keyword evidence="8 17" id="KW-0028">Amino-acid biosynthesis</keyword>
<dbReference type="UniPathway" id="UPA00047">
    <property type="reaction ID" value="UER00058"/>
</dbReference>
<comment type="catalytic activity">
    <reaction evidence="14 17">
        <text>L-leucine + 2-oxoglutarate = 4-methyl-2-oxopentanoate + L-glutamate</text>
        <dbReference type="Rhea" id="RHEA:18321"/>
        <dbReference type="ChEBI" id="CHEBI:16810"/>
        <dbReference type="ChEBI" id="CHEBI:17865"/>
        <dbReference type="ChEBI" id="CHEBI:29985"/>
        <dbReference type="ChEBI" id="CHEBI:57427"/>
        <dbReference type="EC" id="2.6.1.42"/>
    </reaction>
</comment>
<dbReference type="GO" id="GO:0009099">
    <property type="term" value="P:L-valine biosynthetic process"/>
    <property type="evidence" value="ECO:0007669"/>
    <property type="project" value="UniProtKB-UniPathway"/>
</dbReference>
<keyword evidence="11 17" id="KW-0100">Branched-chain amino acid biosynthesis</keyword>